<evidence type="ECO:0000256" key="3">
    <source>
        <dbReference type="ARBA" id="ARBA00012756"/>
    </source>
</evidence>
<dbReference type="InterPro" id="IPR050347">
    <property type="entry name" value="Bact_Beta-galactosidase"/>
</dbReference>
<dbReference type="InterPro" id="IPR023232">
    <property type="entry name" value="Glyco_hydro_2_AS"/>
</dbReference>
<dbReference type="InterPro" id="IPR006104">
    <property type="entry name" value="Glyco_hydro_2_N"/>
</dbReference>
<dbReference type="InterPro" id="IPR023230">
    <property type="entry name" value="Glyco_hydro_2_CS"/>
</dbReference>
<dbReference type="Gene3D" id="2.70.98.10">
    <property type="match status" value="1"/>
</dbReference>
<evidence type="ECO:0000256" key="4">
    <source>
        <dbReference type="ARBA" id="ARBA00013303"/>
    </source>
</evidence>
<dbReference type="EMBL" id="AJ316560">
    <property type="protein sequence ID" value="CAC50563.1"/>
    <property type="molecule type" value="Genomic_DNA"/>
</dbReference>
<dbReference type="PROSITE" id="PS00719">
    <property type="entry name" value="GLYCOSYL_HYDROL_F2_1"/>
    <property type="match status" value="1"/>
</dbReference>
<comment type="similarity">
    <text evidence="2 8">Belongs to the glycosyl hydrolase 2 family.</text>
</comment>
<accession>Q93KF0</accession>
<dbReference type="InterPro" id="IPR013783">
    <property type="entry name" value="Ig-like_fold"/>
</dbReference>
<proteinExistence type="inferred from homology"/>
<dbReference type="SMART" id="SM01038">
    <property type="entry name" value="Bgal_small_N"/>
    <property type="match status" value="1"/>
</dbReference>
<keyword evidence="6 8" id="KW-0326">Glycosidase</keyword>
<dbReference type="PANTHER" id="PTHR46323:SF2">
    <property type="entry name" value="BETA-GALACTOSIDASE"/>
    <property type="match status" value="1"/>
</dbReference>
<evidence type="ECO:0000259" key="9">
    <source>
        <dbReference type="SMART" id="SM01038"/>
    </source>
</evidence>
<dbReference type="Pfam" id="PF02837">
    <property type="entry name" value="Glyco_hydro_2_N"/>
    <property type="match status" value="1"/>
</dbReference>
<evidence type="ECO:0000256" key="2">
    <source>
        <dbReference type="ARBA" id="ARBA00007401"/>
    </source>
</evidence>
<dbReference type="InterPro" id="IPR006102">
    <property type="entry name" value="Ig-like_GH2"/>
</dbReference>
<dbReference type="GO" id="GO:0004565">
    <property type="term" value="F:beta-galactosidase activity"/>
    <property type="evidence" value="ECO:0007669"/>
    <property type="project" value="UniProtKB-EC"/>
</dbReference>
<dbReference type="PANTHER" id="PTHR46323">
    <property type="entry name" value="BETA-GALACTOSIDASE"/>
    <property type="match status" value="1"/>
</dbReference>
<dbReference type="Pfam" id="PF02836">
    <property type="entry name" value="Glyco_hydro_2_C"/>
    <property type="match status" value="1"/>
</dbReference>
<dbReference type="Pfam" id="PF16353">
    <property type="entry name" value="LacZ_4"/>
    <property type="match status" value="1"/>
</dbReference>
<name>Q93KF0_9FIRM</name>
<dbReference type="InterPro" id="IPR032312">
    <property type="entry name" value="LacZ_4"/>
</dbReference>
<dbReference type="PRINTS" id="PR00132">
    <property type="entry name" value="GLHYDRLASE2"/>
</dbReference>
<dbReference type="SUPFAM" id="SSF49785">
    <property type="entry name" value="Galactose-binding domain-like"/>
    <property type="match status" value="1"/>
</dbReference>
<dbReference type="AlphaFoldDB" id="Q93KF0"/>
<dbReference type="Gene3D" id="2.60.40.10">
    <property type="entry name" value="Immunoglobulins"/>
    <property type="match status" value="2"/>
</dbReference>
<dbReference type="GO" id="GO:0005990">
    <property type="term" value="P:lactose catabolic process"/>
    <property type="evidence" value="ECO:0007669"/>
    <property type="project" value="TreeGrafter"/>
</dbReference>
<dbReference type="Gene3D" id="2.60.120.260">
    <property type="entry name" value="Galactose-binding domain-like"/>
    <property type="match status" value="1"/>
</dbReference>
<dbReference type="PROSITE" id="PS00608">
    <property type="entry name" value="GLYCOSYL_HYDROL_F2_2"/>
    <property type="match status" value="1"/>
</dbReference>
<reference evidence="10" key="1">
    <citation type="submission" date="2001-08" db="EMBL/GenBank/DDBJ databases">
        <title>Thermostable, transgalactosylating beta-galactosidases from thermophilic, anaerobic bacteria expressed in E. coli.</title>
        <authorList>
            <person name="Bertelsen H."/>
        </authorList>
    </citation>
    <scope>NUCLEOTIDE SEQUENCE</scope>
</reference>
<dbReference type="EC" id="3.2.1.23" evidence="3 8"/>
<dbReference type="Gene3D" id="3.20.20.80">
    <property type="entry name" value="Glycosidases"/>
    <property type="match status" value="1"/>
</dbReference>
<dbReference type="CAZy" id="GH2">
    <property type="family name" value="Glycoside Hydrolase Family 2"/>
</dbReference>
<comment type="catalytic activity">
    <reaction evidence="1 8">
        <text>Hydrolysis of terminal non-reducing beta-D-galactose residues in beta-D-galactosides.</text>
        <dbReference type="EC" id="3.2.1.23"/>
    </reaction>
</comment>
<dbReference type="InterPro" id="IPR006103">
    <property type="entry name" value="Glyco_hydro_2_cat"/>
</dbReference>
<evidence type="ECO:0000256" key="1">
    <source>
        <dbReference type="ARBA" id="ARBA00001412"/>
    </source>
</evidence>
<sequence>MDAIISKKHYENPEVLHINREEPRAFFIPFQSLDLALSKNYELSDYFKTLNGNWKFLFIDNTADIPKNFEKDNFDDSSWDTIYVPSNWQLMGYDRPVYTNIAYPIPVDPPHVPEENPVGIYRRKFFIGREIDDKETFIVFEGVDSCFYVWLNGHFIGFSKGSHMPAEFNVTKYLRKGENTICVAVLKWSDATYLEDQDKWRLSGIFRDVYLLFRPKLYVRDFAVKYEFENDSLEKVNLSIDIMMRNLDSSQNGTIKLFLLNKDNQVVFEKTITEKVKANEEKYVSIAETLYKPELWSAETPNIYKLAIENHIQNKKEVIVHNIGFRKIEIKDGVFYLNNVAIKIKGVNRHEMHPDLGQAITKESMLQDLMLMKQYNINAIRTSHYPNHPFFLDLCDELGFYVIDEADIETHGFWLLGDVSIISNHPQWEAAYIDRAKRMVLRDRNHPCVIIWSLGNESGYGKNHDSMANYIRTIDNSRPIHYEGAFDAGIVDIVSVMYPTVEFLEEQGKKKEKRPFFMCEYAHAMGNGPGSLKEYWDVIYKYPRLMGGCVWEWADHGIRKIENNKEFFAYGGDFDDHPNDGNFCIDGLMFPDRKPYPGIIEYKKAIEPVRIEEIDAAEGKFRITNTYDFLNLNVLSITWELLEDGIIVDEGELDLNLEPHCTAEVEIPFRKELLNSDCEYHINIISKLKSSTPWAKKGFTVAYSQFRIPSKVAKKIINVNSLSQNLNLKDEENEIIVFSEDTNVVFSKKKGTIINLKYNNIELLKEGPSINLFRAFTDNDKYMKNTFFENDVFKLIDAEEKVKAFNELIYSLANSMFYRIEDINYRLENNKAFVIEVSKIHGIYSLPPLFRTLTKYIIYANDYIFMNTTFLPLALSQKMVLPKLGVQMVLPRGFEYVKWFGRGPHENYIDRKESTLVGIYEGNVDELYVPYVKPQEYGNRCDVRWTCISSMTGIGLLAIGNPTFEMSVKKYADFELLRKKHAHELKEYDGIILNIDYMVSGLGSNSCGPQPLEKYKLYPQKIEFSFYLKPINLNLTHPEILAKMIPELL</sequence>
<gene>
    <name evidence="10" type="primary">lac</name>
</gene>
<evidence type="ECO:0000256" key="8">
    <source>
        <dbReference type="RuleBase" id="RU361154"/>
    </source>
</evidence>
<evidence type="ECO:0000256" key="5">
    <source>
        <dbReference type="ARBA" id="ARBA00022801"/>
    </source>
</evidence>
<keyword evidence="5 8" id="KW-0378">Hydrolase</keyword>
<dbReference type="Pfam" id="PF02929">
    <property type="entry name" value="Bgal_small_N"/>
    <property type="match status" value="1"/>
</dbReference>
<dbReference type="GO" id="GO:0009341">
    <property type="term" value="C:beta-galactosidase complex"/>
    <property type="evidence" value="ECO:0007669"/>
    <property type="project" value="InterPro"/>
</dbReference>
<dbReference type="InterPro" id="IPR008979">
    <property type="entry name" value="Galactose-bd-like_sf"/>
</dbReference>
<dbReference type="SMR" id="Q93KF0"/>
<evidence type="ECO:0000256" key="7">
    <source>
        <dbReference type="ARBA" id="ARBA00032230"/>
    </source>
</evidence>
<evidence type="ECO:0000256" key="6">
    <source>
        <dbReference type="ARBA" id="ARBA00023295"/>
    </source>
</evidence>
<organism evidence="10">
    <name type="scientific">Caldicellulosiruptor acetigenus</name>
    <dbReference type="NCBI Taxonomy" id="301953"/>
    <lineage>
        <taxon>Bacteria</taxon>
        <taxon>Bacillati</taxon>
        <taxon>Bacillota</taxon>
        <taxon>Bacillota incertae sedis</taxon>
        <taxon>Caldicellulosiruptorales</taxon>
        <taxon>Caldicellulosiruptoraceae</taxon>
        <taxon>Caldicellulosiruptor</taxon>
    </lineage>
</organism>
<dbReference type="FunFam" id="3.20.20.80:FF:000018">
    <property type="entry name" value="Beta-galactosidase"/>
    <property type="match status" value="1"/>
</dbReference>
<dbReference type="InterPro" id="IPR017853">
    <property type="entry name" value="GH"/>
</dbReference>
<dbReference type="SUPFAM" id="SSF49303">
    <property type="entry name" value="beta-Galactosidase/glucuronidase domain"/>
    <property type="match status" value="2"/>
</dbReference>
<dbReference type="SUPFAM" id="SSF74650">
    <property type="entry name" value="Galactose mutarotase-like"/>
    <property type="match status" value="1"/>
</dbReference>
<dbReference type="InterPro" id="IPR004199">
    <property type="entry name" value="B-gal_small/dom_5"/>
</dbReference>
<evidence type="ECO:0000313" key="10">
    <source>
        <dbReference type="EMBL" id="CAC50563.1"/>
    </source>
</evidence>
<feature type="domain" description="Beta galactosidase small chain/" evidence="9">
    <location>
        <begin position="736"/>
        <end position="1029"/>
    </location>
</feature>
<dbReference type="InterPro" id="IPR006101">
    <property type="entry name" value="Glyco_hydro_2"/>
</dbReference>
<dbReference type="InterPro" id="IPR014718">
    <property type="entry name" value="GH-type_carb-bd"/>
</dbReference>
<dbReference type="InterPro" id="IPR011013">
    <property type="entry name" value="Gal_mutarotase_sf_dom"/>
</dbReference>
<protein>
    <recommendedName>
        <fullName evidence="4 8">Beta-galactosidase</fullName>
        <ecNumber evidence="3 8">3.2.1.23</ecNumber>
    </recommendedName>
    <alternativeName>
        <fullName evidence="7 8">Lactase</fullName>
    </alternativeName>
</protein>
<dbReference type="SUPFAM" id="SSF51445">
    <property type="entry name" value="(Trans)glycosidases"/>
    <property type="match status" value="1"/>
</dbReference>
<dbReference type="Pfam" id="PF00703">
    <property type="entry name" value="Glyco_hydro_2"/>
    <property type="match status" value="1"/>
</dbReference>
<dbReference type="InterPro" id="IPR036156">
    <property type="entry name" value="Beta-gal/glucu_dom_sf"/>
</dbReference>
<dbReference type="GO" id="GO:0030246">
    <property type="term" value="F:carbohydrate binding"/>
    <property type="evidence" value="ECO:0007669"/>
    <property type="project" value="InterPro"/>
</dbReference>